<evidence type="ECO:0000313" key="3">
    <source>
        <dbReference type="EMBL" id="PXF43421.1"/>
    </source>
</evidence>
<evidence type="ECO:0000313" key="4">
    <source>
        <dbReference type="Proteomes" id="UP000247409"/>
    </source>
</evidence>
<sequence length="340" mass="38299">MGAFPDGTRVLPWANWSEWLELKNMLTAGDVEQASARVALYQIRRRSSVPISVLTSVTLARQLKNPSPDTFTQRLSLSMAITRFVNGLTDRFQPRGQGASARSVHTLAVGLGLPLILVDIRHQSCHNLLPRLTALESGAKQALVWLEQHYWEPQHRSIALQLPEEYRELKEVIESDASLDVEKAGLWFQTASERSSDSANDSTAILLSKMKEAAERLEEKQRKATTEPRIISKRPRPGTKRWRRCTNSEAWKTVPLGLIPGQERPPRLKVHKPNSGFRAHTTKTTGTSLVQENGELETPDMPAIESMGEKPVQSHVRRLTEEDDERVTHFVNHFRGLISA</sequence>
<evidence type="ECO:0000256" key="1">
    <source>
        <dbReference type="SAM" id="Coils"/>
    </source>
</evidence>
<dbReference type="PANTHER" id="PTHR15002:SF0">
    <property type="entry name" value="RIBOSOMAL BIOGENESIS PROTEIN LAS1L"/>
    <property type="match status" value="1"/>
</dbReference>
<dbReference type="GO" id="GO:0000460">
    <property type="term" value="P:maturation of 5.8S rRNA"/>
    <property type="evidence" value="ECO:0007669"/>
    <property type="project" value="TreeGrafter"/>
</dbReference>
<accession>A0A2V3IMV5</accession>
<organism evidence="3 4">
    <name type="scientific">Gracilariopsis chorda</name>
    <dbReference type="NCBI Taxonomy" id="448386"/>
    <lineage>
        <taxon>Eukaryota</taxon>
        <taxon>Rhodophyta</taxon>
        <taxon>Florideophyceae</taxon>
        <taxon>Rhodymeniophycidae</taxon>
        <taxon>Gracilariales</taxon>
        <taxon>Gracilariaceae</taxon>
        <taxon>Gracilariopsis</taxon>
    </lineage>
</organism>
<protein>
    <submittedName>
        <fullName evidence="3">Protein LAS1</fullName>
    </submittedName>
</protein>
<dbReference type="Pfam" id="PF04031">
    <property type="entry name" value="Las1"/>
    <property type="match status" value="1"/>
</dbReference>
<feature type="coiled-coil region" evidence="1">
    <location>
        <begin position="200"/>
        <end position="227"/>
    </location>
</feature>
<dbReference type="OrthoDB" id="4839at2759"/>
<name>A0A2V3IMV5_9FLOR</name>
<dbReference type="GO" id="GO:0004519">
    <property type="term" value="F:endonuclease activity"/>
    <property type="evidence" value="ECO:0007669"/>
    <property type="project" value="InterPro"/>
</dbReference>
<feature type="region of interest" description="Disordered" evidence="2">
    <location>
        <begin position="257"/>
        <end position="281"/>
    </location>
</feature>
<dbReference type="EMBL" id="NBIV01000125">
    <property type="protein sequence ID" value="PXF43421.1"/>
    <property type="molecule type" value="Genomic_DNA"/>
</dbReference>
<keyword evidence="1" id="KW-0175">Coiled coil</keyword>
<dbReference type="AlphaFoldDB" id="A0A2V3IMV5"/>
<dbReference type="GO" id="GO:0090730">
    <property type="term" value="C:Las1 complex"/>
    <property type="evidence" value="ECO:0007669"/>
    <property type="project" value="InterPro"/>
</dbReference>
<dbReference type="Proteomes" id="UP000247409">
    <property type="component" value="Unassembled WGS sequence"/>
</dbReference>
<evidence type="ECO:0000256" key="2">
    <source>
        <dbReference type="SAM" id="MobiDB-lite"/>
    </source>
</evidence>
<keyword evidence="4" id="KW-1185">Reference proteome</keyword>
<proteinExistence type="predicted"/>
<dbReference type="GO" id="GO:0030687">
    <property type="term" value="C:preribosome, large subunit precursor"/>
    <property type="evidence" value="ECO:0007669"/>
    <property type="project" value="TreeGrafter"/>
</dbReference>
<dbReference type="InterPro" id="IPR007174">
    <property type="entry name" value="Las1"/>
</dbReference>
<gene>
    <name evidence="3" type="ORF">BWQ96_06811</name>
</gene>
<dbReference type="PANTHER" id="PTHR15002">
    <property type="entry name" value="RIBOSOMAL BIOGENESIS PROTEIN LAS1L"/>
    <property type="match status" value="1"/>
</dbReference>
<comment type="caution">
    <text evidence="3">The sequence shown here is derived from an EMBL/GenBank/DDBJ whole genome shotgun (WGS) entry which is preliminary data.</text>
</comment>
<dbReference type="STRING" id="448386.A0A2V3IMV5"/>
<reference evidence="3 4" key="1">
    <citation type="journal article" date="2018" name="Mol. Biol. Evol.">
        <title>Analysis of the draft genome of the red seaweed Gracilariopsis chorda provides insights into genome size evolution in Rhodophyta.</title>
        <authorList>
            <person name="Lee J."/>
            <person name="Yang E.C."/>
            <person name="Graf L."/>
            <person name="Yang J.H."/>
            <person name="Qiu H."/>
            <person name="Zel Zion U."/>
            <person name="Chan C.X."/>
            <person name="Stephens T.G."/>
            <person name="Weber A.P.M."/>
            <person name="Boo G.H."/>
            <person name="Boo S.M."/>
            <person name="Kim K.M."/>
            <person name="Shin Y."/>
            <person name="Jung M."/>
            <person name="Lee S.J."/>
            <person name="Yim H.S."/>
            <person name="Lee J.H."/>
            <person name="Bhattacharya D."/>
            <person name="Yoon H.S."/>
        </authorList>
    </citation>
    <scope>NUCLEOTIDE SEQUENCE [LARGE SCALE GENOMIC DNA]</scope>
    <source>
        <strain evidence="3 4">SKKU-2015</strain>
        <tissue evidence="3">Whole body</tissue>
    </source>
</reference>
<dbReference type="GO" id="GO:0000470">
    <property type="term" value="P:maturation of LSU-rRNA"/>
    <property type="evidence" value="ECO:0007669"/>
    <property type="project" value="TreeGrafter"/>
</dbReference>